<dbReference type="Pfam" id="PF13478">
    <property type="entry name" value="XdhC_C"/>
    <property type="match status" value="1"/>
</dbReference>
<evidence type="ECO:0000313" key="3">
    <source>
        <dbReference type="Proteomes" id="UP000310719"/>
    </source>
</evidence>
<dbReference type="EMBL" id="LR590464">
    <property type="protein sequence ID" value="VTP64323.1"/>
    <property type="molecule type" value="Genomic_DNA"/>
</dbReference>
<protein>
    <recommendedName>
        <fullName evidence="1">XdhC Rossmann domain-containing protein</fullName>
    </recommendedName>
</protein>
<dbReference type="InterPro" id="IPR027051">
    <property type="entry name" value="XdhC_Rossmann_dom"/>
</dbReference>
<dbReference type="Gene3D" id="3.40.50.720">
    <property type="entry name" value="NAD(P)-binding Rossmann-like Domain"/>
    <property type="match status" value="1"/>
</dbReference>
<evidence type="ECO:0000259" key="1">
    <source>
        <dbReference type="Pfam" id="PF13478"/>
    </source>
</evidence>
<accession>A0A4V6JHJ2</accession>
<name>A0A4V6JHJ2_9ENTR</name>
<feature type="domain" description="XdhC Rossmann" evidence="1">
    <location>
        <begin position="10"/>
        <end position="68"/>
    </location>
</feature>
<gene>
    <name evidence="2" type="ORF">NCTC13032_01399</name>
</gene>
<dbReference type="AlphaFoldDB" id="A0A4V6JHJ2"/>
<organism evidence="2 3">
    <name type="scientific">Leclercia adecarboxylata</name>
    <dbReference type="NCBI Taxonomy" id="83655"/>
    <lineage>
        <taxon>Bacteria</taxon>
        <taxon>Pseudomonadati</taxon>
        <taxon>Pseudomonadota</taxon>
        <taxon>Gammaproteobacteria</taxon>
        <taxon>Enterobacterales</taxon>
        <taxon>Enterobacteriaceae</taxon>
        <taxon>Leclercia</taxon>
    </lineage>
</organism>
<reference evidence="2 3" key="1">
    <citation type="submission" date="2019-05" db="EMBL/GenBank/DDBJ databases">
        <authorList>
            <consortium name="Pathogen Informatics"/>
        </authorList>
    </citation>
    <scope>NUCLEOTIDE SEQUENCE [LARGE SCALE GENOMIC DNA]</scope>
    <source>
        <strain evidence="2 3">NCTC13032</strain>
    </source>
</reference>
<sequence length="71" mass="8041">MPFVRLTPARVTRVPLIDADTAVILLWHDLHRELPVLQAARDATPFYIGALGSQRTHSQRRQKLIELGWAG</sequence>
<dbReference type="Proteomes" id="UP000310719">
    <property type="component" value="Chromosome"/>
</dbReference>
<evidence type="ECO:0000313" key="2">
    <source>
        <dbReference type="EMBL" id="VTP64323.1"/>
    </source>
</evidence>
<proteinExistence type="predicted"/>